<dbReference type="STRING" id="408074.SAMN05660909_02287"/>
<organism evidence="2 3">
    <name type="scientific">Chitinophaga terrae</name>
    <name type="common">ex Kim and Jung 2007</name>
    <dbReference type="NCBI Taxonomy" id="408074"/>
    <lineage>
        <taxon>Bacteria</taxon>
        <taxon>Pseudomonadati</taxon>
        <taxon>Bacteroidota</taxon>
        <taxon>Chitinophagia</taxon>
        <taxon>Chitinophagales</taxon>
        <taxon>Chitinophagaceae</taxon>
        <taxon>Chitinophaga</taxon>
    </lineage>
</organism>
<evidence type="ECO:0000313" key="2">
    <source>
        <dbReference type="EMBL" id="SEA52490.1"/>
    </source>
</evidence>
<dbReference type="SUPFAM" id="SSF50952">
    <property type="entry name" value="Soluble quinoprotein glucose dehydrogenase"/>
    <property type="match status" value="1"/>
</dbReference>
<dbReference type="PANTHER" id="PTHR33546:SF1">
    <property type="entry name" value="LARGE, MULTIFUNCTIONAL SECRETED PROTEIN"/>
    <property type="match status" value="1"/>
</dbReference>
<dbReference type="NCBIfam" id="TIGR02604">
    <property type="entry name" value="Piru_Ver_Nterm"/>
    <property type="match status" value="1"/>
</dbReference>
<dbReference type="RefSeq" id="WP_089761680.1">
    <property type="nucleotide sequence ID" value="NZ_FNRL01000009.1"/>
</dbReference>
<dbReference type="InterPro" id="IPR013428">
    <property type="entry name" value="Membrane-bound_put_N"/>
</dbReference>
<feature type="domain" description="DUF7133" evidence="1">
    <location>
        <begin position="38"/>
        <end position="405"/>
    </location>
</feature>
<dbReference type="EMBL" id="FNRL01000009">
    <property type="protein sequence ID" value="SEA52490.1"/>
    <property type="molecule type" value="Genomic_DNA"/>
</dbReference>
<accession>A0A1H4BWL9</accession>
<dbReference type="SUPFAM" id="SSF48371">
    <property type="entry name" value="ARM repeat"/>
    <property type="match status" value="1"/>
</dbReference>
<dbReference type="Proteomes" id="UP000199656">
    <property type="component" value="Unassembled WGS sequence"/>
</dbReference>
<dbReference type="InterPro" id="IPR055557">
    <property type="entry name" value="DUF7133"/>
</dbReference>
<evidence type="ECO:0000313" key="3">
    <source>
        <dbReference type="Proteomes" id="UP000199656"/>
    </source>
</evidence>
<reference evidence="3" key="1">
    <citation type="submission" date="2016-10" db="EMBL/GenBank/DDBJ databases">
        <authorList>
            <person name="Varghese N."/>
            <person name="Submissions S."/>
        </authorList>
    </citation>
    <scope>NUCLEOTIDE SEQUENCE [LARGE SCALE GENOMIC DNA]</scope>
    <source>
        <strain evidence="3">DSM 23920</strain>
    </source>
</reference>
<gene>
    <name evidence="2" type="ORF">SAMN05660909_02287</name>
</gene>
<dbReference type="AlphaFoldDB" id="A0A1H4BWL9"/>
<proteinExistence type="predicted"/>
<dbReference type="InterPro" id="IPR011989">
    <property type="entry name" value="ARM-like"/>
</dbReference>
<dbReference type="PANTHER" id="PTHR33546">
    <property type="entry name" value="LARGE, MULTIFUNCTIONAL SECRETED PROTEIN-RELATED"/>
    <property type="match status" value="1"/>
</dbReference>
<dbReference type="InterPro" id="IPR016024">
    <property type="entry name" value="ARM-type_fold"/>
</dbReference>
<dbReference type="Gene3D" id="2.120.10.30">
    <property type="entry name" value="TolB, C-terminal domain"/>
    <property type="match status" value="1"/>
</dbReference>
<name>A0A1H4BWL9_9BACT</name>
<keyword evidence="3" id="KW-1185">Reference proteome</keyword>
<protein>
    <submittedName>
        <fullName evidence="2">Putative membrane-bound dehydrogenase domain-containing protein</fullName>
    </submittedName>
</protein>
<dbReference type="PROSITE" id="PS51257">
    <property type="entry name" value="PROKAR_LIPOPROTEIN"/>
    <property type="match status" value="1"/>
</dbReference>
<evidence type="ECO:0000259" key="1">
    <source>
        <dbReference type="Pfam" id="PF23500"/>
    </source>
</evidence>
<dbReference type="Pfam" id="PF23500">
    <property type="entry name" value="DUF7133"/>
    <property type="match status" value="1"/>
</dbReference>
<dbReference type="Gene3D" id="1.25.10.10">
    <property type="entry name" value="Leucine-rich Repeat Variant"/>
    <property type="match status" value="1"/>
</dbReference>
<dbReference type="InterPro" id="IPR011042">
    <property type="entry name" value="6-blade_b-propeller_TolB-like"/>
</dbReference>
<dbReference type="InterPro" id="IPR011041">
    <property type="entry name" value="Quinoprot_gluc/sorb_DH_b-prop"/>
</dbReference>
<sequence length="795" mass="88546">MKYIHLLLWGGTIIMAACHSAKPEAELPPLTEKEQRLPENAVRGLTTIDGLETTIFASEPAIMNPTNMDIDEKGRVWITEAYNYRNELNPGHPYKTQGDRIMILEDKDGDGKADTAKVFYQDTSINAALGICVLGNRVIVSCSPNVFIFTDTDGDDKADTKELLFTGIGGVQHDHAIHSFTFGPDGKLYFNFGNAGDSILDKNGKGIRDRDGNLIANKGKPYRQGMIFRCNPDGSELEVMAHNFRNNYEVAVDAFGNMWQSDNDDDGNRAVRINYILEHGNYGYTDEMTGAGWHSRRMNMEDSIPFRHWHLNDPGVVPNLLQTGSGSPTGMVIYEGTMLPAAFRDQMIHADPGHNVVRSYPVTKAGAGYTARIENIVTGTRDQWFRPSDITVAPDGSLFIADWYDPGVGGHQVGDLDRGRVFRVATPGSKYKIKPLKLQTAAEAVEALKNPNLSTRYLAWMRLKELGAAAEKELQEMYASDNSRYRARALWLLAQLPDGDRYLTNALKDKDEDIRITAIRAAKEKGMEPADLLVSDPSAAVRRQALLSLYHSNNPRMAETWARLATQYDGNDRWYLEALGIGADQNWDTCFRAWRKLTAGQPLSKAAKDIIWRARTADALPLLAAIIQDGSNTPFENKRYFRAFDFYPSAQSTPVLLSLLHGNHPKQNDINALAFLQLPANALQQSPALRPLLIKSLQSFEGKMEFVDLVVKYQLKDQNNTLMKYVLDTGAREMRGYAMKALLQANGQPLVLDAIAKQDAATVLGIAEAIGRVQDKNSRQLLSRLMKDKKSLLSD</sequence>